<dbReference type="GO" id="GO:0000156">
    <property type="term" value="F:phosphorelay response regulator activity"/>
    <property type="evidence" value="ECO:0007669"/>
    <property type="project" value="TreeGrafter"/>
</dbReference>
<feature type="domain" description="Response regulatory" evidence="8">
    <location>
        <begin position="2"/>
        <end position="116"/>
    </location>
</feature>
<evidence type="ECO:0000256" key="3">
    <source>
        <dbReference type="ARBA" id="ARBA00023015"/>
    </source>
</evidence>
<dbReference type="AlphaFoldDB" id="A0A4Q9DMU1"/>
<dbReference type="GO" id="GO:0000976">
    <property type="term" value="F:transcription cis-regulatory region binding"/>
    <property type="evidence" value="ECO:0007669"/>
    <property type="project" value="TreeGrafter"/>
</dbReference>
<keyword evidence="1 6" id="KW-0597">Phosphoprotein</keyword>
<dbReference type="InterPro" id="IPR039420">
    <property type="entry name" value="WalR-like"/>
</dbReference>
<feature type="domain" description="OmpR/PhoB-type" evidence="9">
    <location>
        <begin position="125"/>
        <end position="223"/>
    </location>
</feature>
<dbReference type="GO" id="GO:0006355">
    <property type="term" value="P:regulation of DNA-templated transcription"/>
    <property type="evidence" value="ECO:0007669"/>
    <property type="project" value="InterPro"/>
</dbReference>
<evidence type="ECO:0000256" key="4">
    <source>
        <dbReference type="ARBA" id="ARBA00023125"/>
    </source>
</evidence>
<dbReference type="PROSITE" id="PS50110">
    <property type="entry name" value="RESPONSE_REGULATORY"/>
    <property type="match status" value="1"/>
</dbReference>
<dbReference type="PROSITE" id="PS51755">
    <property type="entry name" value="OMPR_PHOB"/>
    <property type="match status" value="1"/>
</dbReference>
<dbReference type="GO" id="GO:0032993">
    <property type="term" value="C:protein-DNA complex"/>
    <property type="evidence" value="ECO:0007669"/>
    <property type="project" value="TreeGrafter"/>
</dbReference>
<dbReference type="Gene3D" id="6.10.250.690">
    <property type="match status" value="1"/>
</dbReference>
<dbReference type="Pfam" id="PF00486">
    <property type="entry name" value="Trans_reg_C"/>
    <property type="match status" value="1"/>
</dbReference>
<dbReference type="InterPro" id="IPR001789">
    <property type="entry name" value="Sig_transdc_resp-reg_receiver"/>
</dbReference>
<comment type="caution">
    <text evidence="10">The sequence shown here is derived from an EMBL/GenBank/DDBJ whole genome shotgun (WGS) entry which is preliminary data.</text>
</comment>
<dbReference type="PANTHER" id="PTHR48111:SF5">
    <property type="entry name" value="RESPONSE REGULATOR RPPA"/>
    <property type="match status" value="1"/>
</dbReference>
<dbReference type="Gene3D" id="3.40.50.2300">
    <property type="match status" value="1"/>
</dbReference>
<dbReference type="Gene3D" id="1.10.10.10">
    <property type="entry name" value="Winged helix-like DNA-binding domain superfamily/Winged helix DNA-binding domain"/>
    <property type="match status" value="1"/>
</dbReference>
<feature type="modified residue" description="4-aspartylphosphate" evidence="6">
    <location>
        <position position="51"/>
    </location>
</feature>
<dbReference type="RefSeq" id="WP_131015122.1">
    <property type="nucleotide sequence ID" value="NZ_SIRE01000013.1"/>
</dbReference>
<organism evidence="10 11">
    <name type="scientific">Paenibacillus thalictri</name>
    <dbReference type="NCBI Taxonomy" id="2527873"/>
    <lineage>
        <taxon>Bacteria</taxon>
        <taxon>Bacillati</taxon>
        <taxon>Bacillota</taxon>
        <taxon>Bacilli</taxon>
        <taxon>Bacillales</taxon>
        <taxon>Paenibacillaceae</taxon>
        <taxon>Paenibacillus</taxon>
    </lineage>
</organism>
<dbReference type="InterPro" id="IPR011006">
    <property type="entry name" value="CheY-like_superfamily"/>
</dbReference>
<dbReference type="Proteomes" id="UP000293142">
    <property type="component" value="Unassembled WGS sequence"/>
</dbReference>
<gene>
    <name evidence="10" type="ORF">EYB31_18635</name>
</gene>
<reference evidence="10 11" key="1">
    <citation type="submission" date="2019-02" db="EMBL/GenBank/DDBJ databases">
        <title>Paenibacillus sp. nov., isolated from surface-sterilized tissue of Thalictrum simplex L.</title>
        <authorList>
            <person name="Tuo L."/>
        </authorList>
    </citation>
    <scope>NUCLEOTIDE SEQUENCE [LARGE SCALE GENOMIC DNA]</scope>
    <source>
        <strain evidence="10 11">N2SHLJ1</strain>
    </source>
</reference>
<feature type="DNA-binding region" description="OmpR/PhoB-type" evidence="7">
    <location>
        <begin position="125"/>
        <end position="223"/>
    </location>
</feature>
<dbReference type="CDD" id="cd00383">
    <property type="entry name" value="trans_reg_C"/>
    <property type="match status" value="1"/>
</dbReference>
<dbReference type="SMART" id="SM00862">
    <property type="entry name" value="Trans_reg_C"/>
    <property type="match status" value="1"/>
</dbReference>
<dbReference type="EMBL" id="SIRE01000013">
    <property type="protein sequence ID" value="TBL76652.1"/>
    <property type="molecule type" value="Genomic_DNA"/>
</dbReference>
<dbReference type="FunFam" id="3.40.50.2300:FF:000002">
    <property type="entry name" value="DNA-binding response regulator PhoP"/>
    <property type="match status" value="1"/>
</dbReference>
<keyword evidence="3" id="KW-0805">Transcription regulation</keyword>
<sequence>MRILLVEDDARLGFMIQYKLAAGGYQVDWAQNSEEAEDFLAAGTFDLYILDWMLPGKTGLELCKQRRERQDKTAILMLTARDAVEDRVNGLMQGADDYLVKPFAFEELFARIIALDRRKQSAGYEPIYTLGDLSLNPLTQEVIRGGAPIQLTKRELQLLTYLMRHPGEILSRERILNYVWGSSADVTSNAVDAIVKLLRKKLDDPFDVKMLHNVHGQGYRLTDSQDEPHD</sequence>
<evidence type="ECO:0000313" key="11">
    <source>
        <dbReference type="Proteomes" id="UP000293142"/>
    </source>
</evidence>
<dbReference type="OrthoDB" id="9790442at2"/>
<dbReference type="SUPFAM" id="SSF46894">
    <property type="entry name" value="C-terminal effector domain of the bipartite response regulators"/>
    <property type="match status" value="1"/>
</dbReference>
<evidence type="ECO:0000313" key="10">
    <source>
        <dbReference type="EMBL" id="TBL76652.1"/>
    </source>
</evidence>
<protein>
    <submittedName>
        <fullName evidence="10">Response regulator transcription factor</fullName>
    </submittedName>
</protein>
<dbReference type="InterPro" id="IPR036388">
    <property type="entry name" value="WH-like_DNA-bd_sf"/>
</dbReference>
<evidence type="ECO:0000256" key="2">
    <source>
        <dbReference type="ARBA" id="ARBA00023012"/>
    </source>
</evidence>
<evidence type="ECO:0000259" key="8">
    <source>
        <dbReference type="PROSITE" id="PS50110"/>
    </source>
</evidence>
<evidence type="ECO:0000256" key="7">
    <source>
        <dbReference type="PROSITE-ProRule" id="PRU01091"/>
    </source>
</evidence>
<evidence type="ECO:0000256" key="6">
    <source>
        <dbReference type="PROSITE-ProRule" id="PRU00169"/>
    </source>
</evidence>
<keyword evidence="11" id="KW-1185">Reference proteome</keyword>
<keyword evidence="4 7" id="KW-0238">DNA-binding</keyword>
<proteinExistence type="predicted"/>
<dbReference type="Pfam" id="PF00072">
    <property type="entry name" value="Response_reg"/>
    <property type="match status" value="1"/>
</dbReference>
<evidence type="ECO:0000259" key="9">
    <source>
        <dbReference type="PROSITE" id="PS51755"/>
    </source>
</evidence>
<accession>A0A4Q9DMU1</accession>
<evidence type="ECO:0000256" key="1">
    <source>
        <dbReference type="ARBA" id="ARBA00022553"/>
    </source>
</evidence>
<dbReference type="InterPro" id="IPR001867">
    <property type="entry name" value="OmpR/PhoB-type_DNA-bd"/>
</dbReference>
<dbReference type="GO" id="GO:0005829">
    <property type="term" value="C:cytosol"/>
    <property type="evidence" value="ECO:0007669"/>
    <property type="project" value="TreeGrafter"/>
</dbReference>
<name>A0A4Q9DMU1_9BACL</name>
<keyword evidence="2" id="KW-0902">Two-component regulatory system</keyword>
<dbReference type="InterPro" id="IPR016032">
    <property type="entry name" value="Sig_transdc_resp-reg_C-effctor"/>
</dbReference>
<dbReference type="SUPFAM" id="SSF52172">
    <property type="entry name" value="CheY-like"/>
    <property type="match status" value="1"/>
</dbReference>
<evidence type="ECO:0000256" key="5">
    <source>
        <dbReference type="ARBA" id="ARBA00023163"/>
    </source>
</evidence>
<dbReference type="SMART" id="SM00448">
    <property type="entry name" value="REC"/>
    <property type="match status" value="1"/>
</dbReference>
<dbReference type="CDD" id="cd17624">
    <property type="entry name" value="REC_OmpR_PmrA-like"/>
    <property type="match status" value="1"/>
</dbReference>
<dbReference type="PANTHER" id="PTHR48111">
    <property type="entry name" value="REGULATOR OF RPOS"/>
    <property type="match status" value="1"/>
</dbReference>
<keyword evidence="5" id="KW-0804">Transcription</keyword>